<feature type="compositionally biased region" description="Polar residues" evidence="1">
    <location>
        <begin position="46"/>
        <end position="55"/>
    </location>
</feature>
<reference evidence="2 3" key="1">
    <citation type="submission" date="2019-03" db="EMBL/GenBank/DDBJ databases">
        <title>Single cell metagenomics reveals metabolic interactions within the superorganism composed of flagellate Streblomastix strix and complex community of Bacteroidetes bacteria on its surface.</title>
        <authorList>
            <person name="Treitli S.C."/>
            <person name="Kolisko M."/>
            <person name="Husnik F."/>
            <person name="Keeling P."/>
            <person name="Hampl V."/>
        </authorList>
    </citation>
    <scope>NUCLEOTIDE SEQUENCE [LARGE SCALE GENOMIC DNA]</scope>
    <source>
        <strain evidence="2">ST1C</strain>
    </source>
</reference>
<dbReference type="Proteomes" id="UP000324800">
    <property type="component" value="Unassembled WGS sequence"/>
</dbReference>
<sequence length="454" mass="52021">MDKGGETLSRTYQSVGYQQDPPEPVYGFDYGKDTYQQSMHIEEEQTPQAQRSSPKTRLPPYHEFFEMTTNTYRNHLQFPTEPPRPEAMRDADTYYEKSHPAGDIENSEFNKFFNRSLEFAEEFPMHMQKILGTVQAKKVEKASFGSEPPRCPHYPNFRRVKPIAPLKVHDYRAYYEGKQMTNITGRQYPDSVYVTPGTRLNPLPPSRRDEFGLTQARETYFKPRANSTGTSGRYGRGNFLTEEDILYKHKRAYTKGFPPMGNRHHPEESASFRSEITKANEQVEEGLDSQCTFKPYSLQRPTPFHPQYATGKPVSSTYSQYGQVSYLPPDTDATVNAIRHTVQVNVKAETPGTMTARERAIKPKENPYEVTTYSSFAEAAKMSPAIVLSPEEKERQRRLRKKRSVMNNTAAVTSATLTMSHAIKAREEAESLQTEDRLPLRISVHPQRIGANQF</sequence>
<dbReference type="OrthoDB" id="10561410at2759"/>
<name>A0A5J4W585_9EUKA</name>
<gene>
    <name evidence="2" type="ORF">EZS28_014382</name>
</gene>
<dbReference type="EMBL" id="SNRW01003346">
    <property type="protein sequence ID" value="KAA6390091.1"/>
    <property type="molecule type" value="Genomic_DNA"/>
</dbReference>
<proteinExistence type="predicted"/>
<evidence type="ECO:0000313" key="2">
    <source>
        <dbReference type="EMBL" id="KAA6390091.1"/>
    </source>
</evidence>
<protein>
    <submittedName>
        <fullName evidence="2">Uncharacterized protein</fullName>
    </submittedName>
</protein>
<feature type="region of interest" description="Disordered" evidence="1">
    <location>
        <begin position="1"/>
        <end position="57"/>
    </location>
</feature>
<feature type="compositionally biased region" description="Polar residues" evidence="1">
    <location>
        <begin position="8"/>
        <end position="17"/>
    </location>
</feature>
<evidence type="ECO:0000313" key="3">
    <source>
        <dbReference type="Proteomes" id="UP000324800"/>
    </source>
</evidence>
<evidence type="ECO:0000256" key="1">
    <source>
        <dbReference type="SAM" id="MobiDB-lite"/>
    </source>
</evidence>
<comment type="caution">
    <text evidence="2">The sequence shown here is derived from an EMBL/GenBank/DDBJ whole genome shotgun (WGS) entry which is preliminary data.</text>
</comment>
<accession>A0A5J4W585</accession>
<organism evidence="2 3">
    <name type="scientific">Streblomastix strix</name>
    <dbReference type="NCBI Taxonomy" id="222440"/>
    <lineage>
        <taxon>Eukaryota</taxon>
        <taxon>Metamonada</taxon>
        <taxon>Preaxostyla</taxon>
        <taxon>Oxymonadida</taxon>
        <taxon>Streblomastigidae</taxon>
        <taxon>Streblomastix</taxon>
    </lineage>
</organism>
<dbReference type="AlphaFoldDB" id="A0A5J4W585"/>